<dbReference type="EMBL" id="JAULBC010000002">
    <property type="protein sequence ID" value="MEX6687157.1"/>
    <property type="molecule type" value="Genomic_DNA"/>
</dbReference>
<evidence type="ECO:0000256" key="1">
    <source>
        <dbReference type="ARBA" id="ARBA00011738"/>
    </source>
</evidence>
<dbReference type="SMART" id="SM00886">
    <property type="entry name" value="Dabb"/>
    <property type="match status" value="1"/>
</dbReference>
<dbReference type="Proteomes" id="UP001560573">
    <property type="component" value="Unassembled WGS sequence"/>
</dbReference>
<dbReference type="RefSeq" id="WP_369328561.1">
    <property type="nucleotide sequence ID" value="NZ_JAULBC010000002.1"/>
</dbReference>
<dbReference type="Pfam" id="PF07876">
    <property type="entry name" value="Dabb"/>
    <property type="match status" value="1"/>
</dbReference>
<evidence type="ECO:0000313" key="5">
    <source>
        <dbReference type="Proteomes" id="UP001560573"/>
    </source>
</evidence>
<dbReference type="PROSITE" id="PS51502">
    <property type="entry name" value="S_R_A_B_BARREL"/>
    <property type="match status" value="1"/>
</dbReference>
<proteinExistence type="predicted"/>
<keyword evidence="2" id="KW-0812">Transmembrane</keyword>
<dbReference type="InterPro" id="IPR013097">
    <property type="entry name" value="Dabb"/>
</dbReference>
<dbReference type="SUPFAM" id="SSF54909">
    <property type="entry name" value="Dimeric alpha+beta barrel"/>
    <property type="match status" value="1"/>
</dbReference>
<feature type="domain" description="Stress-response A/B barrel" evidence="3">
    <location>
        <begin position="30"/>
        <end position="125"/>
    </location>
</feature>
<feature type="transmembrane region" description="Helical" evidence="2">
    <location>
        <begin position="6"/>
        <end position="23"/>
    </location>
</feature>
<dbReference type="PANTHER" id="PTHR33178:SF10">
    <property type="entry name" value="STRESS-RESPONSE A_B BARREL DOMAIN-CONTAINING PROTEIN"/>
    <property type="match status" value="1"/>
</dbReference>
<organism evidence="4 5">
    <name type="scientific">Danxiaibacter flavus</name>
    <dbReference type="NCBI Taxonomy" id="3049108"/>
    <lineage>
        <taxon>Bacteria</taxon>
        <taxon>Pseudomonadati</taxon>
        <taxon>Bacteroidota</taxon>
        <taxon>Chitinophagia</taxon>
        <taxon>Chitinophagales</taxon>
        <taxon>Chitinophagaceae</taxon>
        <taxon>Danxiaibacter</taxon>
    </lineage>
</organism>
<dbReference type="InterPro" id="IPR011008">
    <property type="entry name" value="Dimeric_a/b-barrel"/>
</dbReference>
<evidence type="ECO:0000259" key="3">
    <source>
        <dbReference type="PROSITE" id="PS51502"/>
    </source>
</evidence>
<evidence type="ECO:0000256" key="2">
    <source>
        <dbReference type="SAM" id="Phobius"/>
    </source>
</evidence>
<reference evidence="4 5" key="1">
    <citation type="submission" date="2023-07" db="EMBL/GenBank/DDBJ databases">
        <authorList>
            <person name="Lian W.-H."/>
        </authorList>
    </citation>
    <scope>NUCLEOTIDE SEQUENCE [LARGE SCALE GENOMIC DNA]</scope>
    <source>
        <strain evidence="4 5">SYSU DXS3180</strain>
    </source>
</reference>
<evidence type="ECO:0000313" key="4">
    <source>
        <dbReference type="EMBL" id="MEX6687157.1"/>
    </source>
</evidence>
<dbReference type="PANTHER" id="PTHR33178">
    <property type="match status" value="1"/>
</dbReference>
<dbReference type="InterPro" id="IPR044662">
    <property type="entry name" value="HS1/DABB1-like"/>
</dbReference>
<sequence length="125" mass="14537">MKKTDLLMMAVLLVAIFSVAFITHKKDKMFKHVVCFKFKEGISEEAKQKHIQYFASLKDSIPEIAAYEAGPAEKVPYEKTADYDYVHVVTFKTKEDSEKYFHHPAHQRFIQVNKESWAGAFVINY</sequence>
<keyword evidence="5" id="KW-1185">Reference proteome</keyword>
<gene>
    <name evidence="4" type="ORF">QTN47_06605</name>
</gene>
<keyword evidence="2" id="KW-0472">Membrane</keyword>
<dbReference type="Gene3D" id="3.30.70.100">
    <property type="match status" value="1"/>
</dbReference>
<accession>A0ABV3ZBC5</accession>
<comment type="caution">
    <text evidence="4">The sequence shown here is derived from an EMBL/GenBank/DDBJ whole genome shotgun (WGS) entry which is preliminary data.</text>
</comment>
<protein>
    <submittedName>
        <fullName evidence="4">Dabb family protein</fullName>
    </submittedName>
</protein>
<keyword evidence="2" id="KW-1133">Transmembrane helix</keyword>
<comment type="subunit">
    <text evidence="1">Homodimer.</text>
</comment>
<name>A0ABV3ZBC5_9BACT</name>